<dbReference type="Proteomes" id="UP000295431">
    <property type="component" value="Unassembled WGS sequence"/>
</dbReference>
<accession>A0A4V2XLY2</accession>
<feature type="domain" description="SMODS and SLOG-associating 2TM effector" evidence="3">
    <location>
        <begin position="49"/>
        <end position="216"/>
    </location>
</feature>
<dbReference type="InterPro" id="IPR040811">
    <property type="entry name" value="SLATT_4"/>
</dbReference>
<feature type="transmembrane region" description="Helical" evidence="2">
    <location>
        <begin position="111"/>
        <end position="131"/>
    </location>
</feature>
<dbReference type="AlphaFoldDB" id="A0A4V2XLY2"/>
<evidence type="ECO:0000313" key="4">
    <source>
        <dbReference type="EMBL" id="TDC12186.1"/>
    </source>
</evidence>
<dbReference type="NCBIfam" id="NF033632">
    <property type="entry name" value="SLATT_4"/>
    <property type="match status" value="1"/>
</dbReference>
<evidence type="ECO:0000256" key="1">
    <source>
        <dbReference type="SAM" id="MobiDB-lite"/>
    </source>
</evidence>
<reference evidence="4 5" key="1">
    <citation type="submission" date="2019-03" db="EMBL/GenBank/DDBJ databases">
        <title>Draft genome sequences of novel Actinobacteria.</title>
        <authorList>
            <person name="Sahin N."/>
            <person name="Ay H."/>
            <person name="Saygin H."/>
        </authorList>
    </citation>
    <scope>NUCLEOTIDE SEQUENCE [LARGE SCALE GENOMIC DNA]</scope>
    <source>
        <strain evidence="4 5">DSM 45347</strain>
    </source>
</reference>
<sequence length="232" mass="25497">MSEVTVILGACALRSRKADRLLTGALPDEPSDRSVLNEPEAALDCDPYLLAQVREAFGRVVYSHKTHEKQADICFRRHRLQHAALTVLTAIGSGTFLAAVVGALGNPALTSLATSFIALLVAAMSLGAKTFKFEEESDAHRGIASRLWDVRESYISLITDLMSGTASDAEARERRDRLQRATRDAYTDAPRTSPKAFERASEGLQRNEEMTFTSREIDLFLPEALRLDEGEG</sequence>
<evidence type="ECO:0000313" key="5">
    <source>
        <dbReference type="Proteomes" id="UP000295431"/>
    </source>
</evidence>
<protein>
    <submittedName>
        <fullName evidence="4">SLATT domain-containing protein</fullName>
    </submittedName>
</protein>
<name>A0A4V2XLY2_9ACTN</name>
<dbReference type="OrthoDB" id="1099722at2"/>
<gene>
    <name evidence="4" type="ORF">E1284_24685</name>
</gene>
<keyword evidence="2" id="KW-0812">Transmembrane</keyword>
<proteinExistence type="predicted"/>
<evidence type="ECO:0000256" key="2">
    <source>
        <dbReference type="SAM" id="Phobius"/>
    </source>
</evidence>
<evidence type="ECO:0000259" key="3">
    <source>
        <dbReference type="Pfam" id="PF18186"/>
    </source>
</evidence>
<keyword evidence="5" id="KW-1185">Reference proteome</keyword>
<comment type="caution">
    <text evidence="4">The sequence shown here is derived from an EMBL/GenBank/DDBJ whole genome shotgun (WGS) entry which is preliminary data.</text>
</comment>
<keyword evidence="2" id="KW-1133">Transmembrane helix</keyword>
<keyword evidence="2" id="KW-0472">Membrane</keyword>
<dbReference type="EMBL" id="SMJW01000140">
    <property type="protein sequence ID" value="TDC12186.1"/>
    <property type="molecule type" value="Genomic_DNA"/>
</dbReference>
<feature type="region of interest" description="Disordered" evidence="1">
    <location>
        <begin position="178"/>
        <end position="204"/>
    </location>
</feature>
<dbReference type="Pfam" id="PF18186">
    <property type="entry name" value="SLATT_4"/>
    <property type="match status" value="1"/>
</dbReference>
<organism evidence="4 5">
    <name type="scientific">Actinomadura bangladeshensis</name>
    <dbReference type="NCBI Taxonomy" id="453573"/>
    <lineage>
        <taxon>Bacteria</taxon>
        <taxon>Bacillati</taxon>
        <taxon>Actinomycetota</taxon>
        <taxon>Actinomycetes</taxon>
        <taxon>Streptosporangiales</taxon>
        <taxon>Thermomonosporaceae</taxon>
        <taxon>Actinomadura</taxon>
    </lineage>
</organism>
<feature type="transmembrane region" description="Helical" evidence="2">
    <location>
        <begin position="83"/>
        <end position="105"/>
    </location>
</feature>